<reference evidence="1" key="1">
    <citation type="journal article" date="2012" name="Science">
        <title>Fermentation, hydrogen, and sulfur metabolism in multiple uncultivated bacterial phyla.</title>
        <authorList>
            <person name="Wrighton K.C."/>
            <person name="Thomas B.C."/>
            <person name="Sharon I."/>
            <person name="Miller C.S."/>
            <person name="Castelle C.J."/>
            <person name="VerBerkmoes N.C."/>
            <person name="Wilkins M.J."/>
            <person name="Hettich R.L."/>
            <person name="Lipton M.S."/>
            <person name="Williams K.H."/>
            <person name="Long P.E."/>
            <person name="Banfield J.F."/>
        </authorList>
    </citation>
    <scope>NUCLEOTIDE SEQUENCE [LARGE SCALE GENOMIC DNA]</scope>
</reference>
<protein>
    <recommendedName>
        <fullName evidence="2">S23 ribosomal protein</fullName>
    </recommendedName>
</protein>
<dbReference type="Gene3D" id="1.20.1440.60">
    <property type="entry name" value="23S rRNA-intervening sequence"/>
    <property type="match status" value="1"/>
</dbReference>
<dbReference type="PANTHER" id="PTHR38471">
    <property type="entry name" value="FOUR HELIX BUNDLE PROTEIN"/>
    <property type="match status" value="1"/>
</dbReference>
<dbReference type="NCBIfam" id="TIGR02436">
    <property type="entry name" value="four helix bundle protein"/>
    <property type="match status" value="1"/>
</dbReference>
<dbReference type="PANTHER" id="PTHR38471:SF2">
    <property type="entry name" value="FOUR HELIX BUNDLE PROTEIN"/>
    <property type="match status" value="1"/>
</dbReference>
<dbReference type="SUPFAM" id="SSF158446">
    <property type="entry name" value="IVS-encoded protein-like"/>
    <property type="match status" value="1"/>
</dbReference>
<dbReference type="Pfam" id="PF05635">
    <property type="entry name" value="23S_rRNA_IVP"/>
    <property type="match status" value="1"/>
</dbReference>
<proteinExistence type="predicted"/>
<accession>K1YH72</accession>
<name>K1YH72_9BACT</name>
<sequence>MVTRYQELKVWQKSIDLIEQIYVIVNKFPKTETFSLVDQLKRSAVSIASNIAEWSERWTKKENIHFLYIAKWSAAELETQLIISERLRFMSKDDFTIIHATILEVLKMLSSYISYHKTHS</sequence>
<evidence type="ECO:0000313" key="1">
    <source>
        <dbReference type="EMBL" id="EKD24674.1"/>
    </source>
</evidence>
<dbReference type="InterPro" id="IPR036583">
    <property type="entry name" value="23S_rRNA_IVS_sf"/>
</dbReference>
<gene>
    <name evidence="1" type="ORF">ACD_80C00174G0024</name>
</gene>
<dbReference type="EMBL" id="AMFJ01036181">
    <property type="protein sequence ID" value="EKD24674.1"/>
    <property type="molecule type" value="Genomic_DNA"/>
</dbReference>
<evidence type="ECO:0008006" key="2">
    <source>
        <dbReference type="Google" id="ProtNLM"/>
    </source>
</evidence>
<organism evidence="1">
    <name type="scientific">uncultured bacterium</name>
    <name type="common">gcode 4</name>
    <dbReference type="NCBI Taxonomy" id="1234023"/>
    <lineage>
        <taxon>Bacteria</taxon>
        <taxon>environmental samples</taxon>
    </lineage>
</organism>
<dbReference type="InterPro" id="IPR012657">
    <property type="entry name" value="23S_rRNA-intervening_sequence"/>
</dbReference>
<dbReference type="CDD" id="cd16377">
    <property type="entry name" value="23S_rRNA_IVP_like"/>
    <property type="match status" value="1"/>
</dbReference>
<comment type="caution">
    <text evidence="1">The sequence shown here is derived from an EMBL/GenBank/DDBJ whole genome shotgun (WGS) entry which is preliminary data.</text>
</comment>
<dbReference type="AlphaFoldDB" id="K1YH72"/>